<evidence type="ECO:0000313" key="4">
    <source>
        <dbReference type="Proteomes" id="UP000665020"/>
    </source>
</evidence>
<proteinExistence type="predicted"/>
<keyword evidence="4" id="KW-1185">Reference proteome</keyword>
<feature type="coiled-coil region" evidence="1">
    <location>
        <begin position="312"/>
        <end position="365"/>
    </location>
</feature>
<organism evidence="3 4">
    <name type="scientific">Iocasia fonsfrigidae</name>
    <dbReference type="NCBI Taxonomy" id="2682810"/>
    <lineage>
        <taxon>Bacteria</taxon>
        <taxon>Bacillati</taxon>
        <taxon>Bacillota</taxon>
        <taxon>Clostridia</taxon>
        <taxon>Halanaerobiales</taxon>
        <taxon>Halanaerobiaceae</taxon>
        <taxon>Iocasia</taxon>
    </lineage>
</organism>
<feature type="coiled-coil region" evidence="1">
    <location>
        <begin position="1090"/>
        <end position="1124"/>
    </location>
</feature>
<feature type="compositionally biased region" description="Polar residues" evidence="2">
    <location>
        <begin position="1382"/>
        <end position="1400"/>
    </location>
</feature>
<protein>
    <recommendedName>
        <fullName evidence="5">Chromosome segregation ATPase</fullName>
    </recommendedName>
</protein>
<evidence type="ECO:0000313" key="3">
    <source>
        <dbReference type="EMBL" id="QTL97557.1"/>
    </source>
</evidence>
<dbReference type="EMBL" id="CP046640">
    <property type="protein sequence ID" value="QTL97557.1"/>
    <property type="molecule type" value="Genomic_DNA"/>
</dbReference>
<feature type="region of interest" description="Disordered" evidence="2">
    <location>
        <begin position="1374"/>
        <end position="1400"/>
    </location>
</feature>
<sequence>MPRLSKIRICGSKYEGFNKRHENSIFDLSPGNKGDHSLFTLKNGNGKGVILQLIFQLMLPGISWGSNNGNKLEGMFYDRYNVFKPYTFHVGLEWDLDGLDNKKLLSGICVSARWQKDTEDSDGKVGLKYFLYTHKYTGESRFSLKNLPLYSKSAGGVLDYDKLEAFIDENKQQFIKYYKSSVQSLNSDYYQYLASHGIYRSEWEIMKMINRSEGGLEQYFSRSKDNQALFDKLIIPAVSESINSRSGENDKSLLSMFVDNIKIARNLPELISRTEDINQLLQMVIPLLTDAEHGMKLKKSRQMTRERGNNYLHALKTRQSFLKNELDRSRDEKNKTSDIILELEYEEANLKYAGKLRELNRLKTEKSEYEKGFQGLQEGLLELKERKKLLQLNQHYLVYQGYQKDLQHTKERIDYLKEAAGLSNLRDAISKTKENIVKSWPELKERLEESSQDIAVYQNHLKSEEKSLKQEEQNLKINIRERELKIARYEEKKAKLAEKQEKLSARFNPLQLSTPSYLQEQIAAELEKENSKINHLIEEKAKKGENIESLKNKIAELKIELAHREDRYQEIECLSKERKSEEENIRLNLVKLLNLDKFKDVYNKDWLVEKRISLNKLLAEKTSRRGDLNNRRYELELDLSLNDKDFWIANYDQKRLYRMISDLDIKVYYGSDFLLNLVDQGEELIEKFPLLSYGLVLMYEADWEQIKKNLPEEELFRNAVPIYINHQLEKNEIEDSFKLVSGREKRFIFSVENYQEWYNSLSSQQEEITETTAAIDKKIEHIRRIDYSAERLLQEKSSQELAVELSKSKDEIVELESQIEENQKKLLQLQEERDFFQEKIIAAEARKDRLENDYRGIKDFAKESAELEEAGQEINRIREKLTVLEDKLSQNSNKRDENRNLYLKIGSEKENWLKDLRRFLLELDEIVPDVGFEEKDLAIEQQNYPVLYDYRDSRVNYFYQNLLDLEKKEDDKSAEIKYLREKQDSLKNMLLKEEDELYTLDPEWQEYTYDFKSEEELKVSLEPVCKQIAKQKEEISLFDRKINILTGEIKNSKKQTEELYHEINESFNKTARSWFDVDLKQKELEIKDSLEDCQKYLVELEDMIEGYNEKINSLSNLINKLELYQLDADKGEINKKLEELIKDNPFELVEQWINDYQEVSGKLKELKQKTADDFYSFKRNINELIKNNILKIKIRERIIEDFRSDNYDFNYEMLSSFREYLYNELNRLDDNKAEAERARNQWAERSAMHVMRIITSLKEMINNMVFHNQRGYAFPLVRMRRSDFLPELEEEIIPELREYFVELIARFNTDGINIDRLSESQLIDYTGDAALFSRAVRGRYPVLQVYKMTEKNEFQYAKPQDYFYADWESVIQGKGDTPEASGGQSVRQEKSISYSRWESY</sequence>
<evidence type="ECO:0000256" key="2">
    <source>
        <dbReference type="SAM" id="MobiDB-lite"/>
    </source>
</evidence>
<dbReference type="Proteomes" id="UP000665020">
    <property type="component" value="Chromosome"/>
</dbReference>
<keyword evidence="1" id="KW-0175">Coiled coil</keyword>
<dbReference type="RefSeq" id="WP_230869190.1">
    <property type="nucleotide sequence ID" value="NZ_CP046640.1"/>
</dbReference>
<accession>A0A8A7KF78</accession>
<feature type="coiled-coil region" evidence="1">
    <location>
        <begin position="1218"/>
        <end position="1245"/>
    </location>
</feature>
<evidence type="ECO:0000256" key="1">
    <source>
        <dbReference type="SAM" id="Coils"/>
    </source>
</evidence>
<gene>
    <name evidence="3" type="ORF">GM661_05955</name>
</gene>
<evidence type="ECO:0008006" key="5">
    <source>
        <dbReference type="Google" id="ProtNLM"/>
    </source>
</evidence>
<feature type="coiled-coil region" evidence="1">
    <location>
        <begin position="454"/>
        <end position="574"/>
    </location>
</feature>
<name>A0A8A7KF78_9FIRM</name>
<reference evidence="3" key="1">
    <citation type="submission" date="2019-12" db="EMBL/GenBank/DDBJ databases">
        <authorList>
            <person name="zhang j."/>
            <person name="sun C.M."/>
        </authorList>
    </citation>
    <scope>NUCLEOTIDE SEQUENCE</scope>
    <source>
        <strain evidence="3">NS-1</strain>
    </source>
</reference>
<dbReference type="KEGG" id="ifn:GM661_05955"/>
<feature type="coiled-coil region" evidence="1">
    <location>
        <begin position="798"/>
        <end position="894"/>
    </location>
</feature>